<organism evidence="1 2">
    <name type="scientific">Panagrolaimus davidi</name>
    <dbReference type="NCBI Taxonomy" id="227884"/>
    <lineage>
        <taxon>Eukaryota</taxon>
        <taxon>Metazoa</taxon>
        <taxon>Ecdysozoa</taxon>
        <taxon>Nematoda</taxon>
        <taxon>Chromadorea</taxon>
        <taxon>Rhabditida</taxon>
        <taxon>Tylenchina</taxon>
        <taxon>Panagrolaimomorpha</taxon>
        <taxon>Panagrolaimoidea</taxon>
        <taxon>Panagrolaimidae</taxon>
        <taxon>Panagrolaimus</taxon>
    </lineage>
</organism>
<dbReference type="Proteomes" id="UP000887578">
    <property type="component" value="Unplaced"/>
</dbReference>
<protein>
    <submittedName>
        <fullName evidence="2">Uncharacterized protein</fullName>
    </submittedName>
</protein>
<keyword evidence="1" id="KW-1185">Reference proteome</keyword>
<dbReference type="WBParaSite" id="PDA_v2.g19669.t1">
    <property type="protein sequence ID" value="PDA_v2.g19669.t1"/>
    <property type="gene ID" value="PDA_v2.g19669"/>
</dbReference>
<dbReference type="InterPro" id="IPR050879">
    <property type="entry name" value="Acyltransferase_3"/>
</dbReference>
<evidence type="ECO:0000313" key="2">
    <source>
        <dbReference type="WBParaSite" id="PDA_v2.g19669.t1"/>
    </source>
</evidence>
<name>A0A914PTU3_9BILA</name>
<dbReference type="AlphaFoldDB" id="A0A914PTU3"/>
<reference evidence="2" key="1">
    <citation type="submission" date="2022-11" db="UniProtKB">
        <authorList>
            <consortium name="WormBaseParasite"/>
        </authorList>
    </citation>
    <scope>IDENTIFICATION</scope>
</reference>
<accession>A0A914PTU3</accession>
<proteinExistence type="predicted"/>
<evidence type="ECO:0000313" key="1">
    <source>
        <dbReference type="Proteomes" id="UP000887578"/>
    </source>
</evidence>
<dbReference type="PANTHER" id="PTHR23028">
    <property type="entry name" value="ACETYLTRANSFERASE"/>
    <property type="match status" value="1"/>
</dbReference>
<sequence length="220" mass="25568">MDVSTEIKEFSNLTKEIFHNKSMQIGNETAWKEAIKGLTPEMSAELGVYAWQKNCKNCGTEWTGNGSLKVLIIGNSHALCIVSGIKLAMNGMYSKLKLFDVRGTIPFEGFRSSLMLPEIRQTVKDFKPDIIYLIFKYMDDFEDHPSTKYDKDFRVATMQEMTNFLSNNSKVLFISKMHFEVPNFALLNFAEQIYRNGWINDYYRIKRKVRFSGEQSYLRI</sequence>